<evidence type="ECO:0000313" key="2">
    <source>
        <dbReference type="EMBL" id="BAM03260.1"/>
    </source>
</evidence>
<dbReference type="OrthoDB" id="9870692at2"/>
<feature type="signal peptide" evidence="1">
    <location>
        <begin position="1"/>
        <end position="28"/>
    </location>
</feature>
<dbReference type="AlphaFoldDB" id="I0IDC2"/>
<dbReference type="RefSeq" id="WP_014436479.1">
    <property type="nucleotide sequence ID" value="NC_017080.1"/>
</dbReference>
<proteinExistence type="predicted"/>
<feature type="chain" id="PRO_5003629140" description="HEAT repeat domain-containing protein" evidence="1">
    <location>
        <begin position="29"/>
        <end position="738"/>
    </location>
</feature>
<protein>
    <recommendedName>
        <fullName evidence="4">HEAT repeat domain-containing protein</fullName>
    </recommendedName>
</protein>
<dbReference type="KEGG" id="phm:PSMK_11010"/>
<evidence type="ECO:0000256" key="1">
    <source>
        <dbReference type="SAM" id="SignalP"/>
    </source>
</evidence>
<dbReference type="Proteomes" id="UP000007881">
    <property type="component" value="Chromosome"/>
</dbReference>
<dbReference type="STRING" id="1142394.PSMK_11010"/>
<dbReference type="EMBL" id="AP012338">
    <property type="protein sequence ID" value="BAM03260.1"/>
    <property type="molecule type" value="Genomic_DNA"/>
</dbReference>
<reference evidence="2 3" key="1">
    <citation type="submission" date="2012-02" db="EMBL/GenBank/DDBJ databases">
        <title>Complete genome sequence of Phycisphaera mikurensis NBRC 102666.</title>
        <authorList>
            <person name="Ankai A."/>
            <person name="Hosoyama A."/>
            <person name="Terui Y."/>
            <person name="Sekine M."/>
            <person name="Fukai R."/>
            <person name="Kato Y."/>
            <person name="Nakamura S."/>
            <person name="Yamada-Narita S."/>
            <person name="Kawakoshi A."/>
            <person name="Fukunaga Y."/>
            <person name="Yamazaki S."/>
            <person name="Fujita N."/>
        </authorList>
    </citation>
    <scope>NUCLEOTIDE SEQUENCE [LARGE SCALE GENOMIC DNA]</scope>
    <source>
        <strain evidence="3">NBRC 102666 / KCTC 22515 / FYK2301M01</strain>
    </source>
</reference>
<organism evidence="2 3">
    <name type="scientific">Phycisphaera mikurensis (strain NBRC 102666 / KCTC 22515 / FYK2301M01)</name>
    <dbReference type="NCBI Taxonomy" id="1142394"/>
    <lineage>
        <taxon>Bacteria</taxon>
        <taxon>Pseudomonadati</taxon>
        <taxon>Planctomycetota</taxon>
        <taxon>Phycisphaerae</taxon>
        <taxon>Phycisphaerales</taxon>
        <taxon>Phycisphaeraceae</taxon>
        <taxon>Phycisphaera</taxon>
    </lineage>
</organism>
<evidence type="ECO:0008006" key="4">
    <source>
        <dbReference type="Google" id="ProtNLM"/>
    </source>
</evidence>
<evidence type="ECO:0000313" key="3">
    <source>
        <dbReference type="Proteomes" id="UP000007881"/>
    </source>
</evidence>
<name>I0IDC2_PHYMF</name>
<keyword evidence="3" id="KW-1185">Reference proteome</keyword>
<keyword evidence="1" id="KW-0732">Signal</keyword>
<sequence>MPRTPPPRRKHAALLAALLAVAGAGVPAGCGRDRVDRGPVRLNEGLLSSRVLGDYRRLSSAGLDLAGRTAAATRLLEDGGQDALRVLAWAVEPARTPAVNQAVLQAIAARPPGRPPPEAMREPLMRRLGDVAPPLLDDLGRALARYERGRVANELMRLAERADTPQPLRNRAIAVLGERRTRPVAELLVALTDARRPGDVRSAAFASLATLSGIDAYGEDPRAWTTWWRDNRKLDAEAWARSLFRNVERREAVAGVNTDQLVDRLVTLNATLYRVAGEADKPRVLTDLLGDELGPLAELGLTLAEQRLSAGEGFDEPLRRALRANLDAVRPDTRRRAAALLRDLGDGPAADLLAARLAAGGEAVTAVLRADLRLLTRQPRVQAVEAAYELLDDPALGPEAAAVLAATAEAGLLGDAQRLRVLRRVRRLLGPADEGPLDPPPAVVTLLGRLGGDRDFARIGAWIDHPDPVVKRAAAQAWADADRPLLPLAQRADDPVIRPVAITATSRRGRDAPALLALAARPPADPAERVAWERALVAAAGRTDPDAVAGVASTLERAGAAPALREAVLTAALDRRPGGTGPIARAALLLARGELRLADGRPRLAVPDFEALVPAATPGGAPGGPAELAPAEVLSDDQRERATRGFVKAALLSDQLDRAFGVARALFTAPGGVLVQPAAGDPLVDLLLDVADEQARAGRRSRARRVLNELRLLLGPAMKPGVSARIAAVEDLLDPGSP</sequence>
<dbReference type="HOGENOM" id="CLU_375901_0_0_0"/>
<accession>I0IDC2</accession>
<gene>
    <name evidence="2" type="ordered locus">PSMK_11010</name>
</gene>